<dbReference type="AlphaFoldDB" id="A0AAD5VSM4"/>
<name>A0AAD5VSM4_9AGAR</name>
<evidence type="ECO:0000313" key="2">
    <source>
        <dbReference type="Proteomes" id="UP001213000"/>
    </source>
</evidence>
<evidence type="ECO:0000313" key="1">
    <source>
        <dbReference type="EMBL" id="KAJ3567685.1"/>
    </source>
</evidence>
<sequence length="84" mass="9249">MVQESRIPHSPLPPNIHFSASICRNQADAQAMEGAKRKLERALALRRQGQGCYTEAECVYFEALQTILPSVAKTISLLQLPGTP</sequence>
<organism evidence="1 2">
    <name type="scientific">Leucocoprinus birnbaumii</name>
    <dbReference type="NCBI Taxonomy" id="56174"/>
    <lineage>
        <taxon>Eukaryota</taxon>
        <taxon>Fungi</taxon>
        <taxon>Dikarya</taxon>
        <taxon>Basidiomycota</taxon>
        <taxon>Agaricomycotina</taxon>
        <taxon>Agaricomycetes</taxon>
        <taxon>Agaricomycetidae</taxon>
        <taxon>Agaricales</taxon>
        <taxon>Agaricineae</taxon>
        <taxon>Agaricaceae</taxon>
        <taxon>Leucocoprinus</taxon>
    </lineage>
</organism>
<dbReference type="EMBL" id="JANIEX010000395">
    <property type="protein sequence ID" value="KAJ3567685.1"/>
    <property type="molecule type" value="Genomic_DNA"/>
</dbReference>
<accession>A0AAD5VSM4</accession>
<reference evidence="1" key="1">
    <citation type="submission" date="2022-07" db="EMBL/GenBank/DDBJ databases">
        <title>Genome Sequence of Leucocoprinus birnbaumii.</title>
        <authorList>
            <person name="Buettner E."/>
        </authorList>
    </citation>
    <scope>NUCLEOTIDE SEQUENCE</scope>
    <source>
        <strain evidence="1">VT141</strain>
    </source>
</reference>
<keyword evidence="2" id="KW-1185">Reference proteome</keyword>
<gene>
    <name evidence="1" type="ORF">NP233_g6204</name>
</gene>
<dbReference type="Proteomes" id="UP001213000">
    <property type="component" value="Unassembled WGS sequence"/>
</dbReference>
<protein>
    <submittedName>
        <fullName evidence="1">Uncharacterized protein</fullName>
    </submittedName>
</protein>
<proteinExistence type="predicted"/>
<comment type="caution">
    <text evidence="1">The sequence shown here is derived from an EMBL/GenBank/DDBJ whole genome shotgun (WGS) entry which is preliminary data.</text>
</comment>